<dbReference type="GO" id="GO:0009252">
    <property type="term" value="P:peptidoglycan biosynthetic process"/>
    <property type="evidence" value="ECO:0007669"/>
    <property type="project" value="UniProtKB-UniRule"/>
</dbReference>
<dbReference type="Gene3D" id="3.30.160.60">
    <property type="entry name" value="Classic Zinc Finger"/>
    <property type="match status" value="1"/>
</dbReference>
<dbReference type="NCBIfam" id="TIGR00247">
    <property type="entry name" value="endolytic transglycosylase MltG"/>
    <property type="match status" value="1"/>
</dbReference>
<sequence>MKKILAVLVILAVIITYFFAKNYIDDNLQAVDNTDDTKIVVEIPAGSSTNHIADILYENELIKDARIFKYYAKKIDADSKLKAGSFVLSKNMNAEELLNALIGGGSSGNTLNITIIEGLTLEETAKEISEQMDLNYDRLVEIMNDGQMFKDDMEFLKDYPYIDSLQGYLMPETYNVYINSSEEDVVRVLLNQFDKFYVDEIKPRLADSELSFEELINLASIVEKEALLDEERDEVAAVFLNRIDINMKLQSCATVNYAHGEWKERLTYEDIAIDSPYNTYVVEGLPPTPINSPGKVSIIASLEPADVDYLFFVAKGDGSHYFSRSYDEHIEAAGEYLD</sequence>
<accession>A0A974GW72</accession>
<comment type="similarity">
    <text evidence="7">Belongs to the transglycosylase MltG family.</text>
</comment>
<keyword evidence="3 7" id="KW-1133">Transmembrane helix</keyword>
<evidence type="ECO:0000313" key="9">
    <source>
        <dbReference type="Proteomes" id="UP000611629"/>
    </source>
</evidence>
<dbReference type="AlphaFoldDB" id="A0A974GW72"/>
<evidence type="ECO:0000256" key="5">
    <source>
        <dbReference type="ARBA" id="ARBA00023239"/>
    </source>
</evidence>
<dbReference type="PANTHER" id="PTHR30518:SF2">
    <property type="entry name" value="ENDOLYTIC MUREIN TRANSGLYCOSYLASE"/>
    <property type="match status" value="1"/>
</dbReference>
<dbReference type="HAMAP" id="MF_02065">
    <property type="entry name" value="MltG"/>
    <property type="match status" value="1"/>
</dbReference>
<dbReference type="EMBL" id="JACBNQ010000007">
    <property type="protein sequence ID" value="NYB74016.1"/>
    <property type="molecule type" value="Genomic_DNA"/>
</dbReference>
<keyword evidence="1 7" id="KW-1003">Cell membrane</keyword>
<evidence type="ECO:0000313" key="8">
    <source>
        <dbReference type="EMBL" id="NYB74016.1"/>
    </source>
</evidence>
<keyword evidence="4 7" id="KW-0472">Membrane</keyword>
<evidence type="ECO:0000256" key="3">
    <source>
        <dbReference type="ARBA" id="ARBA00022989"/>
    </source>
</evidence>
<comment type="caution">
    <text evidence="8">The sequence shown here is derived from an EMBL/GenBank/DDBJ whole genome shotgun (WGS) entry which is preliminary data.</text>
</comment>
<evidence type="ECO:0000256" key="4">
    <source>
        <dbReference type="ARBA" id="ARBA00023136"/>
    </source>
</evidence>
<dbReference type="CDD" id="cd08010">
    <property type="entry name" value="MltG_like"/>
    <property type="match status" value="1"/>
</dbReference>
<proteinExistence type="inferred from homology"/>
<evidence type="ECO:0000256" key="7">
    <source>
        <dbReference type="HAMAP-Rule" id="MF_02065"/>
    </source>
</evidence>
<protein>
    <recommendedName>
        <fullName evidence="7">Endolytic murein transglycosylase</fullName>
        <ecNumber evidence="7">4.2.2.29</ecNumber>
    </recommendedName>
    <alternativeName>
        <fullName evidence="7">Peptidoglycan lytic transglycosylase</fullName>
    </alternativeName>
    <alternativeName>
        <fullName evidence="7">Peptidoglycan polymerization terminase</fullName>
    </alternativeName>
</protein>
<organism evidence="8 9">
    <name type="scientific">Sedimentibacter hydroxybenzoicus DSM 7310</name>
    <dbReference type="NCBI Taxonomy" id="1123245"/>
    <lineage>
        <taxon>Bacteria</taxon>
        <taxon>Bacillati</taxon>
        <taxon>Bacillota</taxon>
        <taxon>Tissierellia</taxon>
        <taxon>Sedimentibacter</taxon>
    </lineage>
</organism>
<gene>
    <name evidence="7 8" type="primary">mltG</name>
    <name evidence="8" type="ORF">HZF24_07655</name>
</gene>
<name>A0A974GW72_SEDHY</name>
<comment type="function">
    <text evidence="7">Functions as a peptidoglycan terminase that cleaves nascent peptidoglycan strands endolytically to terminate their elongation.</text>
</comment>
<dbReference type="GO" id="GO:0008932">
    <property type="term" value="F:lytic endotransglycosylase activity"/>
    <property type="evidence" value="ECO:0007669"/>
    <property type="project" value="UniProtKB-UniRule"/>
</dbReference>
<evidence type="ECO:0000256" key="1">
    <source>
        <dbReference type="ARBA" id="ARBA00022475"/>
    </source>
</evidence>
<comment type="catalytic activity">
    <reaction evidence="7">
        <text>a peptidoglycan chain = a peptidoglycan chain with N-acetyl-1,6-anhydromuramyl-[peptide] at the reducing end + a peptidoglycan chain with N-acetylglucosamine at the non-reducing end.</text>
        <dbReference type="EC" id="4.2.2.29"/>
    </reaction>
</comment>
<dbReference type="PANTHER" id="PTHR30518">
    <property type="entry name" value="ENDOLYTIC MUREIN TRANSGLYCOSYLASE"/>
    <property type="match status" value="1"/>
</dbReference>
<dbReference type="InterPro" id="IPR003770">
    <property type="entry name" value="MLTG-like"/>
</dbReference>
<dbReference type="RefSeq" id="WP_179237711.1">
    <property type="nucleotide sequence ID" value="NZ_JACBNQ010000007.1"/>
</dbReference>
<keyword evidence="2 7" id="KW-0812">Transmembrane</keyword>
<reference evidence="8" key="1">
    <citation type="submission" date="2020-07" db="EMBL/GenBank/DDBJ databases">
        <title>Genomic analysis of a strain of Sedimentibacter Hydroxybenzoicus DSM7310.</title>
        <authorList>
            <person name="Ma S."/>
        </authorList>
    </citation>
    <scope>NUCLEOTIDE SEQUENCE</scope>
    <source>
        <strain evidence="8">DSM 7310</strain>
    </source>
</reference>
<keyword evidence="6 7" id="KW-0961">Cell wall biogenesis/degradation</keyword>
<dbReference type="Gene3D" id="3.30.1490.480">
    <property type="entry name" value="Endolytic murein transglycosylase"/>
    <property type="match status" value="1"/>
</dbReference>
<dbReference type="Proteomes" id="UP000611629">
    <property type="component" value="Unassembled WGS sequence"/>
</dbReference>
<dbReference type="GO" id="GO:0005886">
    <property type="term" value="C:plasma membrane"/>
    <property type="evidence" value="ECO:0007669"/>
    <property type="project" value="UniProtKB-UniRule"/>
</dbReference>
<dbReference type="Pfam" id="PF02618">
    <property type="entry name" value="YceG"/>
    <property type="match status" value="1"/>
</dbReference>
<keyword evidence="5 7" id="KW-0456">Lyase</keyword>
<evidence type="ECO:0000256" key="2">
    <source>
        <dbReference type="ARBA" id="ARBA00022692"/>
    </source>
</evidence>
<dbReference type="EC" id="4.2.2.29" evidence="7"/>
<evidence type="ECO:0000256" key="6">
    <source>
        <dbReference type="ARBA" id="ARBA00023316"/>
    </source>
</evidence>
<keyword evidence="9" id="KW-1185">Reference proteome</keyword>
<dbReference type="GO" id="GO:0071555">
    <property type="term" value="P:cell wall organization"/>
    <property type="evidence" value="ECO:0007669"/>
    <property type="project" value="UniProtKB-KW"/>
</dbReference>
<feature type="site" description="Important for catalytic activity" evidence="7">
    <location>
        <position position="225"/>
    </location>
</feature>